<keyword evidence="7" id="KW-1185">Reference proteome</keyword>
<dbReference type="SMART" id="SM00220">
    <property type="entry name" value="S_TKc"/>
    <property type="match status" value="1"/>
</dbReference>
<dbReference type="AlphaFoldDB" id="T1I344"/>
<evidence type="ECO:0000256" key="3">
    <source>
        <dbReference type="ARBA" id="ARBA00022741"/>
    </source>
</evidence>
<dbReference type="STRING" id="13249.T1I344"/>
<keyword evidence="1" id="KW-0723">Serine/threonine-protein kinase</keyword>
<evidence type="ECO:0000313" key="7">
    <source>
        <dbReference type="Proteomes" id="UP000015103"/>
    </source>
</evidence>
<dbReference type="EnsemblMetazoa" id="RPRC010713-RA">
    <property type="protein sequence ID" value="RPRC010713-PA"/>
    <property type="gene ID" value="RPRC010713"/>
</dbReference>
<reference evidence="6" key="1">
    <citation type="submission" date="2015-05" db="UniProtKB">
        <authorList>
            <consortium name="EnsemblMetazoa"/>
        </authorList>
    </citation>
    <scope>IDENTIFICATION</scope>
</reference>
<dbReference type="Proteomes" id="UP000015103">
    <property type="component" value="Unassembled WGS sequence"/>
</dbReference>
<evidence type="ECO:0000256" key="5">
    <source>
        <dbReference type="ARBA" id="ARBA00022840"/>
    </source>
</evidence>
<protein>
    <submittedName>
        <fullName evidence="6">Protein kinase domain-containing protein</fullName>
    </submittedName>
</protein>
<evidence type="ECO:0000256" key="1">
    <source>
        <dbReference type="ARBA" id="ARBA00022527"/>
    </source>
</evidence>
<keyword evidence="5" id="KW-0067">ATP-binding</keyword>
<accession>T1I344</accession>
<dbReference type="eggNOG" id="KOG0032">
    <property type="taxonomic scope" value="Eukaryota"/>
</dbReference>
<keyword evidence="2" id="KW-0808">Transferase</keyword>
<dbReference type="Gene3D" id="1.10.510.10">
    <property type="entry name" value="Transferase(Phosphotransferase) domain 1"/>
    <property type="match status" value="1"/>
</dbReference>
<dbReference type="OMA" id="CCKKSHA"/>
<dbReference type="GO" id="GO:0004674">
    <property type="term" value="F:protein serine/threonine kinase activity"/>
    <property type="evidence" value="ECO:0007669"/>
    <property type="project" value="UniProtKB-KW"/>
</dbReference>
<organism evidence="6 7">
    <name type="scientific">Rhodnius prolixus</name>
    <name type="common">Triatomid bug</name>
    <dbReference type="NCBI Taxonomy" id="13249"/>
    <lineage>
        <taxon>Eukaryota</taxon>
        <taxon>Metazoa</taxon>
        <taxon>Ecdysozoa</taxon>
        <taxon>Arthropoda</taxon>
        <taxon>Hexapoda</taxon>
        <taxon>Insecta</taxon>
        <taxon>Pterygota</taxon>
        <taxon>Neoptera</taxon>
        <taxon>Paraneoptera</taxon>
        <taxon>Hemiptera</taxon>
        <taxon>Heteroptera</taxon>
        <taxon>Panheteroptera</taxon>
        <taxon>Cimicomorpha</taxon>
        <taxon>Reduviidae</taxon>
        <taxon>Triatominae</taxon>
        <taxon>Rhodnius</taxon>
    </lineage>
</organism>
<dbReference type="SUPFAM" id="SSF56112">
    <property type="entry name" value="Protein kinase-like (PK-like)"/>
    <property type="match status" value="1"/>
</dbReference>
<proteinExistence type="predicted"/>
<keyword evidence="4" id="KW-0418">Kinase</keyword>
<dbReference type="FunFam" id="1.10.510.10:FF:000026">
    <property type="entry name" value="Calcium/calmodulin-dependent protein kinase type 1"/>
    <property type="match status" value="1"/>
</dbReference>
<dbReference type="VEuPathDB" id="VectorBase:RPRC010713"/>
<dbReference type="PROSITE" id="PS50011">
    <property type="entry name" value="PROTEIN_KINASE_DOM"/>
    <property type="match status" value="1"/>
</dbReference>
<dbReference type="InterPro" id="IPR011009">
    <property type="entry name" value="Kinase-like_dom_sf"/>
</dbReference>
<dbReference type="InParanoid" id="T1I344"/>
<dbReference type="EMBL" id="ACPB03028348">
    <property type="status" value="NOT_ANNOTATED_CDS"/>
    <property type="molecule type" value="Genomic_DNA"/>
</dbReference>
<evidence type="ECO:0000256" key="2">
    <source>
        <dbReference type="ARBA" id="ARBA00022679"/>
    </source>
</evidence>
<dbReference type="GO" id="GO:0005524">
    <property type="term" value="F:ATP binding"/>
    <property type="evidence" value="ECO:0007669"/>
    <property type="project" value="UniProtKB-KW"/>
</dbReference>
<evidence type="ECO:0000256" key="4">
    <source>
        <dbReference type="ARBA" id="ARBA00022777"/>
    </source>
</evidence>
<dbReference type="Pfam" id="PF00069">
    <property type="entry name" value="Pkinase"/>
    <property type="match status" value="1"/>
</dbReference>
<evidence type="ECO:0000313" key="6">
    <source>
        <dbReference type="EnsemblMetazoa" id="RPRC010713-PA"/>
    </source>
</evidence>
<sequence>MKYEGLICGYGIIRCIYRLDNLFERRIAKELMFKNKEELLAIAKAVLDTNALLIYSVSRIAKITVTPEVLAQKPYGKAVDVWSIGVISYILLCGYPPFYDENDANLFAQILKGEFEFDSPYWDDISDYAKDFIRQLMCVDVSKRFSCRQALQHPWISGNAASNKNIHGTVSEQLKKNFAKSKWKQAYHATTVIRQMQRMALGTNQAGVQTTSLNQPYNGMSQ</sequence>
<dbReference type="HOGENOM" id="CLU_1246715_0_0_1"/>
<name>T1I344_RHOPR</name>
<keyword evidence="3" id="KW-0547">Nucleotide-binding</keyword>
<dbReference type="PANTHER" id="PTHR24347">
    <property type="entry name" value="SERINE/THREONINE-PROTEIN KINASE"/>
    <property type="match status" value="1"/>
</dbReference>
<dbReference type="InterPro" id="IPR000719">
    <property type="entry name" value="Prot_kinase_dom"/>
</dbReference>